<evidence type="ECO:0000256" key="8">
    <source>
        <dbReference type="SAM" id="Phobius"/>
    </source>
</evidence>
<dbReference type="STRING" id="1802597.A2Z24_02545"/>
<feature type="transmembrane region" description="Helical" evidence="8">
    <location>
        <begin position="21"/>
        <end position="42"/>
    </location>
</feature>
<feature type="transmembrane region" description="Helical" evidence="8">
    <location>
        <begin position="218"/>
        <end position="243"/>
    </location>
</feature>
<dbReference type="GO" id="GO:0005886">
    <property type="term" value="C:plasma membrane"/>
    <property type="evidence" value="ECO:0007669"/>
    <property type="project" value="UniProtKB-SubCell"/>
</dbReference>
<keyword evidence="4" id="KW-1003">Cell membrane</keyword>
<feature type="transmembrane region" description="Helical" evidence="8">
    <location>
        <begin position="284"/>
        <end position="303"/>
    </location>
</feature>
<evidence type="ECO:0000256" key="3">
    <source>
        <dbReference type="ARBA" id="ARBA00022448"/>
    </source>
</evidence>
<evidence type="ECO:0000313" key="11">
    <source>
        <dbReference type="Proteomes" id="UP000177588"/>
    </source>
</evidence>
<dbReference type="InterPro" id="IPR051449">
    <property type="entry name" value="ABC-2_transporter_component"/>
</dbReference>
<feature type="domain" description="ABC transmembrane type-2" evidence="9">
    <location>
        <begin position="136"/>
        <end position="366"/>
    </location>
</feature>
<dbReference type="GO" id="GO:0140359">
    <property type="term" value="F:ABC-type transporter activity"/>
    <property type="evidence" value="ECO:0007669"/>
    <property type="project" value="InterPro"/>
</dbReference>
<comment type="subcellular location">
    <subcellularLocation>
        <location evidence="1">Cell membrane</location>
        <topology evidence="1">Multi-pass membrane protein</topology>
    </subcellularLocation>
</comment>
<gene>
    <name evidence="10" type="ORF">A2Z24_02545</name>
</gene>
<dbReference type="InterPro" id="IPR013525">
    <property type="entry name" value="ABC2_TM"/>
</dbReference>
<organism evidence="10 11">
    <name type="scientific">Candidatus Woykebacteria bacterium RBG_16_44_10</name>
    <dbReference type="NCBI Taxonomy" id="1802597"/>
    <lineage>
        <taxon>Bacteria</taxon>
        <taxon>Candidatus Woykeibacteriota</taxon>
    </lineage>
</organism>
<keyword evidence="7 8" id="KW-0472">Membrane</keyword>
<reference evidence="10 11" key="1">
    <citation type="journal article" date="2016" name="Nat. Commun.">
        <title>Thousands of microbial genomes shed light on interconnected biogeochemical processes in an aquifer system.</title>
        <authorList>
            <person name="Anantharaman K."/>
            <person name="Brown C.T."/>
            <person name="Hug L.A."/>
            <person name="Sharon I."/>
            <person name="Castelle C.J."/>
            <person name="Probst A.J."/>
            <person name="Thomas B.C."/>
            <person name="Singh A."/>
            <person name="Wilkins M.J."/>
            <person name="Karaoz U."/>
            <person name="Brodie E.L."/>
            <person name="Williams K.H."/>
            <person name="Hubbard S.S."/>
            <person name="Banfield J.F."/>
        </authorList>
    </citation>
    <scope>NUCLEOTIDE SEQUENCE [LARGE SCALE GENOMIC DNA]</scope>
</reference>
<dbReference type="Pfam" id="PF12698">
    <property type="entry name" value="ABC2_membrane_3"/>
    <property type="match status" value="1"/>
</dbReference>
<sequence>MSLKRTLAIAKRIVEQFIHDRRTLGLIVIVPLLLLSILGALFKTTPTIDVGFVNQDAGVETPLGNQKLSQRVDGLLEDTENLKWHKESLEQAKSDIENGSLDAYVLLGKDFSQDISQGKSPEVLIVLEGSDPNSSQQILGLLNQTMIGFFSEQKPADIKVEYRYGGSDFDSLDYFAPVFIAFFAFFFVTMLTSVSFLRERSQGTIERLFASPVNNAEIVIGYFLGFLIFALIQSLIVLLFTIYVLDVHFLGNILFVFLIELILVVGAVNLGIFLSAFARNELQVVQFLPVIIVPQALISGFIFPIKSMPVILQWCSYAMPLTYANNALRDIMIKGKDLASVSFDIYILTAFALLAIFLAAVSIRKGV</sequence>
<keyword evidence="5 8" id="KW-0812">Transmembrane</keyword>
<dbReference type="InterPro" id="IPR047817">
    <property type="entry name" value="ABC2_TM_bact-type"/>
</dbReference>
<evidence type="ECO:0000259" key="9">
    <source>
        <dbReference type="PROSITE" id="PS51012"/>
    </source>
</evidence>
<evidence type="ECO:0000256" key="5">
    <source>
        <dbReference type="ARBA" id="ARBA00022692"/>
    </source>
</evidence>
<accession>A0A1G1WE53</accession>
<feature type="transmembrane region" description="Helical" evidence="8">
    <location>
        <begin position="249"/>
        <end position="272"/>
    </location>
</feature>
<keyword evidence="6 8" id="KW-1133">Transmembrane helix</keyword>
<feature type="transmembrane region" description="Helical" evidence="8">
    <location>
        <begin position="345"/>
        <end position="363"/>
    </location>
</feature>
<dbReference type="EMBL" id="MHCT01000017">
    <property type="protein sequence ID" value="OGY25973.1"/>
    <property type="molecule type" value="Genomic_DNA"/>
</dbReference>
<dbReference type="PANTHER" id="PTHR30294">
    <property type="entry name" value="MEMBRANE COMPONENT OF ABC TRANSPORTER YHHJ-RELATED"/>
    <property type="match status" value="1"/>
</dbReference>
<evidence type="ECO:0000256" key="2">
    <source>
        <dbReference type="ARBA" id="ARBA00007783"/>
    </source>
</evidence>
<evidence type="ECO:0000256" key="6">
    <source>
        <dbReference type="ARBA" id="ARBA00022989"/>
    </source>
</evidence>
<feature type="transmembrane region" description="Helical" evidence="8">
    <location>
        <begin position="174"/>
        <end position="197"/>
    </location>
</feature>
<dbReference type="AlphaFoldDB" id="A0A1G1WE53"/>
<dbReference type="Proteomes" id="UP000177588">
    <property type="component" value="Unassembled WGS sequence"/>
</dbReference>
<comment type="similarity">
    <text evidence="2">Belongs to the ABC-2 integral membrane protein family.</text>
</comment>
<name>A0A1G1WE53_9BACT</name>
<evidence type="ECO:0000256" key="1">
    <source>
        <dbReference type="ARBA" id="ARBA00004651"/>
    </source>
</evidence>
<evidence type="ECO:0000256" key="7">
    <source>
        <dbReference type="ARBA" id="ARBA00023136"/>
    </source>
</evidence>
<comment type="caution">
    <text evidence="10">The sequence shown here is derived from an EMBL/GenBank/DDBJ whole genome shotgun (WGS) entry which is preliminary data.</text>
</comment>
<dbReference type="PROSITE" id="PS51012">
    <property type="entry name" value="ABC_TM2"/>
    <property type="match status" value="1"/>
</dbReference>
<dbReference type="Gene3D" id="3.40.1710.10">
    <property type="entry name" value="abc type-2 transporter like domain"/>
    <property type="match status" value="1"/>
</dbReference>
<proteinExistence type="inferred from homology"/>
<evidence type="ECO:0000313" key="10">
    <source>
        <dbReference type="EMBL" id="OGY25973.1"/>
    </source>
</evidence>
<dbReference type="PANTHER" id="PTHR30294:SF38">
    <property type="entry name" value="TRANSPORT PERMEASE PROTEIN"/>
    <property type="match status" value="1"/>
</dbReference>
<keyword evidence="3" id="KW-0813">Transport</keyword>
<evidence type="ECO:0000256" key="4">
    <source>
        <dbReference type="ARBA" id="ARBA00022475"/>
    </source>
</evidence>
<protein>
    <recommendedName>
        <fullName evidence="9">ABC transmembrane type-2 domain-containing protein</fullName>
    </recommendedName>
</protein>